<evidence type="ECO:0000313" key="8">
    <source>
        <dbReference type="Proteomes" id="UP000271974"/>
    </source>
</evidence>
<feature type="non-terminal residue" evidence="7">
    <location>
        <position position="1"/>
    </location>
</feature>
<feature type="transmembrane region" description="Helical" evidence="5">
    <location>
        <begin position="85"/>
        <end position="104"/>
    </location>
</feature>
<evidence type="ECO:0000313" key="7">
    <source>
        <dbReference type="EMBL" id="RUS78349.1"/>
    </source>
</evidence>
<protein>
    <recommendedName>
        <fullName evidence="6">Major facilitator superfamily (MFS) profile domain-containing protein</fullName>
    </recommendedName>
</protein>
<evidence type="ECO:0000259" key="6">
    <source>
        <dbReference type="PROSITE" id="PS50850"/>
    </source>
</evidence>
<dbReference type="CDD" id="cd17317">
    <property type="entry name" value="MFS_SLC22"/>
    <property type="match status" value="1"/>
</dbReference>
<gene>
    <name evidence="7" type="ORF">EGW08_013900</name>
</gene>
<feature type="transmembrane region" description="Helical" evidence="5">
    <location>
        <begin position="369"/>
        <end position="391"/>
    </location>
</feature>
<dbReference type="PROSITE" id="PS50850">
    <property type="entry name" value="MFS"/>
    <property type="match status" value="1"/>
</dbReference>
<dbReference type="InterPro" id="IPR036259">
    <property type="entry name" value="MFS_trans_sf"/>
</dbReference>
<evidence type="ECO:0000256" key="1">
    <source>
        <dbReference type="ARBA" id="ARBA00004141"/>
    </source>
</evidence>
<dbReference type="Gene3D" id="1.20.1250.20">
    <property type="entry name" value="MFS general substrate transporter like domains"/>
    <property type="match status" value="1"/>
</dbReference>
<name>A0A433T9V6_ELYCH</name>
<feature type="transmembrane region" description="Helical" evidence="5">
    <location>
        <begin position="140"/>
        <end position="161"/>
    </location>
</feature>
<dbReference type="SUPFAM" id="SSF103473">
    <property type="entry name" value="MFS general substrate transporter"/>
    <property type="match status" value="1"/>
</dbReference>
<keyword evidence="8" id="KW-1185">Reference proteome</keyword>
<dbReference type="AlphaFoldDB" id="A0A433T9V6"/>
<feature type="domain" description="Major facilitator superfamily (MFS) profile" evidence="6">
    <location>
        <begin position="38"/>
        <end position="460"/>
    </location>
</feature>
<keyword evidence="2 5" id="KW-0812">Transmembrane</keyword>
<dbReference type="EMBL" id="RQTK01000516">
    <property type="protein sequence ID" value="RUS78349.1"/>
    <property type="molecule type" value="Genomic_DNA"/>
</dbReference>
<evidence type="ECO:0000256" key="5">
    <source>
        <dbReference type="SAM" id="Phobius"/>
    </source>
</evidence>
<evidence type="ECO:0000256" key="3">
    <source>
        <dbReference type="ARBA" id="ARBA00022989"/>
    </source>
</evidence>
<feature type="transmembrane region" description="Helical" evidence="5">
    <location>
        <begin position="346"/>
        <end position="363"/>
    </location>
</feature>
<dbReference type="Proteomes" id="UP000271974">
    <property type="component" value="Unassembled WGS sequence"/>
</dbReference>
<dbReference type="GO" id="GO:0016020">
    <property type="term" value="C:membrane"/>
    <property type="evidence" value="ECO:0007669"/>
    <property type="project" value="UniProtKB-SubCell"/>
</dbReference>
<comment type="caution">
    <text evidence="7">The sequence shown here is derived from an EMBL/GenBank/DDBJ whole genome shotgun (WGS) entry which is preliminary data.</text>
</comment>
<comment type="subcellular location">
    <subcellularLocation>
        <location evidence="1">Membrane</location>
        <topology evidence="1">Multi-pass membrane protein</topology>
    </subcellularLocation>
</comment>
<feature type="transmembrane region" description="Helical" evidence="5">
    <location>
        <begin position="173"/>
        <end position="196"/>
    </location>
</feature>
<organism evidence="7 8">
    <name type="scientific">Elysia chlorotica</name>
    <name type="common">Eastern emerald elysia</name>
    <name type="synonym">Sea slug</name>
    <dbReference type="NCBI Taxonomy" id="188477"/>
    <lineage>
        <taxon>Eukaryota</taxon>
        <taxon>Metazoa</taxon>
        <taxon>Spiralia</taxon>
        <taxon>Lophotrochozoa</taxon>
        <taxon>Mollusca</taxon>
        <taxon>Gastropoda</taxon>
        <taxon>Heterobranchia</taxon>
        <taxon>Euthyneura</taxon>
        <taxon>Panpulmonata</taxon>
        <taxon>Sacoglossa</taxon>
        <taxon>Placobranchoidea</taxon>
        <taxon>Plakobranchidae</taxon>
        <taxon>Elysia</taxon>
    </lineage>
</organism>
<dbReference type="STRING" id="188477.A0A433T9V6"/>
<dbReference type="Pfam" id="PF00083">
    <property type="entry name" value="Sugar_tr"/>
    <property type="match status" value="1"/>
</dbReference>
<feature type="transmembrane region" description="Helical" evidence="5">
    <location>
        <begin position="434"/>
        <end position="455"/>
    </location>
</feature>
<proteinExistence type="predicted"/>
<dbReference type="InterPro" id="IPR005828">
    <property type="entry name" value="MFS_sugar_transport-like"/>
</dbReference>
<feature type="transmembrane region" description="Helical" evidence="5">
    <location>
        <begin position="202"/>
        <end position="221"/>
    </location>
</feature>
<reference evidence="7 8" key="1">
    <citation type="submission" date="2019-01" db="EMBL/GenBank/DDBJ databases">
        <title>A draft genome assembly of the solar-powered sea slug Elysia chlorotica.</title>
        <authorList>
            <person name="Cai H."/>
            <person name="Li Q."/>
            <person name="Fang X."/>
            <person name="Li J."/>
            <person name="Curtis N.E."/>
            <person name="Altenburger A."/>
            <person name="Shibata T."/>
            <person name="Feng M."/>
            <person name="Maeda T."/>
            <person name="Schwartz J.A."/>
            <person name="Shigenobu S."/>
            <person name="Lundholm N."/>
            <person name="Nishiyama T."/>
            <person name="Yang H."/>
            <person name="Hasebe M."/>
            <person name="Li S."/>
            <person name="Pierce S.K."/>
            <person name="Wang J."/>
        </authorList>
    </citation>
    <scope>NUCLEOTIDE SEQUENCE [LARGE SCALE GENOMIC DNA]</scope>
    <source>
        <strain evidence="7">EC2010</strain>
        <tissue evidence="7">Whole organism of an adult</tissue>
    </source>
</reference>
<feature type="transmembrane region" description="Helical" evidence="5">
    <location>
        <begin position="313"/>
        <end position="334"/>
    </location>
</feature>
<evidence type="ECO:0000256" key="2">
    <source>
        <dbReference type="ARBA" id="ARBA00022692"/>
    </source>
</evidence>
<feature type="transmembrane region" description="Helical" evidence="5">
    <location>
        <begin position="403"/>
        <end position="422"/>
    </location>
</feature>
<dbReference type="InterPro" id="IPR020846">
    <property type="entry name" value="MFS_dom"/>
</dbReference>
<feature type="transmembrane region" description="Helical" evidence="5">
    <location>
        <begin position="280"/>
        <end position="301"/>
    </location>
</feature>
<sequence length="510" mass="56178">SNLRCALPDLANDTYASQGPWHDALVNASIPWDAGEGMYDQCKIRNMPGGLDNGTVSCESWVYERDPFKSTFVTDIDLVCSKTNLVTYASMVLMLGMLVGSLFWGILSDIFGRRKIILVCTVGHLIACFSIPWVRSYIPYVILRFLISFFGAGMILSAFVMGMELVGPNWRRFAGNAVNIFWSTGLFIEAALAYGVRDWDTLQIIITIPTIGFLVICAVFVPESARWLLQKGQFDEVSKILQKVAKQNGVTRSDKIKRLENVDKEKEGQSIWYIFRSTTLIIRCLVIIFNWMVASMVYYGLSLNTGALSGNIYVNFVLMASAELASFVFSLLVMDMTGRKKLQCSSMILGGVACIATMFPVMYGGDDWLTLTLSLVGKFGCTVGFAVIYVYTAELFPTVVRNSVIGVCSVCARIGGILAPFIGDLSRIGGKLEVALPLVIFGGLSVLAGVLVLFLPETSQQTLPETMEDAKRFGRSPLFVAKRPKDTSIGNDTSVCFDKEKSEALLHRTV</sequence>
<keyword evidence="3 5" id="KW-1133">Transmembrane helix</keyword>
<evidence type="ECO:0000256" key="4">
    <source>
        <dbReference type="ARBA" id="ARBA00023136"/>
    </source>
</evidence>
<accession>A0A433T9V6</accession>
<dbReference type="PANTHER" id="PTHR24064">
    <property type="entry name" value="SOLUTE CARRIER FAMILY 22 MEMBER"/>
    <property type="match status" value="1"/>
</dbReference>
<dbReference type="GO" id="GO:0022857">
    <property type="term" value="F:transmembrane transporter activity"/>
    <property type="evidence" value="ECO:0007669"/>
    <property type="project" value="InterPro"/>
</dbReference>
<dbReference type="OrthoDB" id="2544694at2759"/>
<keyword evidence="4 5" id="KW-0472">Membrane</keyword>
<feature type="transmembrane region" description="Helical" evidence="5">
    <location>
        <begin position="116"/>
        <end position="134"/>
    </location>
</feature>